<evidence type="ECO:0000313" key="1">
    <source>
        <dbReference type="EMBL" id="PHK06763.1"/>
    </source>
</evidence>
<name>A0A9Q5ZGF2_NOSLI</name>
<protein>
    <submittedName>
        <fullName evidence="1">Uncharacterized protein</fullName>
    </submittedName>
</protein>
<dbReference type="AlphaFoldDB" id="A0A9Q5ZGF2"/>
<organism evidence="1 2">
    <name type="scientific">Nostoc linckia z8</name>
    <dbReference type="NCBI Taxonomy" id="1628746"/>
    <lineage>
        <taxon>Bacteria</taxon>
        <taxon>Bacillati</taxon>
        <taxon>Cyanobacteriota</taxon>
        <taxon>Cyanophyceae</taxon>
        <taxon>Nostocales</taxon>
        <taxon>Nostocaceae</taxon>
        <taxon>Nostoc</taxon>
    </lineage>
</organism>
<sequence>MGAPRTIDPERVKELIKEAEAQKRDWSYPELAKILSEETGKEIKPDAVSKCARINGIILPKLSGRKPSKT</sequence>
<gene>
    <name evidence="1" type="ORF">VF08_03255</name>
</gene>
<evidence type="ECO:0000313" key="2">
    <source>
        <dbReference type="Proteomes" id="UP000222310"/>
    </source>
</evidence>
<dbReference type="EMBL" id="LAHD01000005">
    <property type="protein sequence ID" value="PHK06763.1"/>
    <property type="molecule type" value="Genomic_DNA"/>
</dbReference>
<dbReference type="Gene3D" id="3.90.25.10">
    <property type="entry name" value="UDP-galactose 4-epimerase, domain 1"/>
    <property type="match status" value="1"/>
</dbReference>
<reference evidence="1 2" key="1">
    <citation type="submission" date="2015-02" db="EMBL/GenBank/DDBJ databases">
        <title>Nostoc linckia genome annotation.</title>
        <authorList>
            <person name="Zhou Z."/>
        </authorList>
    </citation>
    <scope>NUCLEOTIDE SEQUENCE [LARGE SCALE GENOMIC DNA]</scope>
    <source>
        <strain evidence="2">z8</strain>
    </source>
</reference>
<comment type="caution">
    <text evidence="1">The sequence shown here is derived from an EMBL/GenBank/DDBJ whole genome shotgun (WGS) entry which is preliminary data.</text>
</comment>
<dbReference type="Proteomes" id="UP000222310">
    <property type="component" value="Unassembled WGS sequence"/>
</dbReference>
<proteinExistence type="predicted"/>
<accession>A0A9Q5ZGF2</accession>